<evidence type="ECO:0000313" key="3">
    <source>
        <dbReference type="EMBL" id="EPS68138.1"/>
    </source>
</evidence>
<dbReference type="PROSITE" id="PS50812">
    <property type="entry name" value="PWWP"/>
    <property type="match status" value="1"/>
</dbReference>
<feature type="compositionally biased region" description="Acidic residues" evidence="1">
    <location>
        <begin position="65"/>
        <end position="88"/>
    </location>
</feature>
<dbReference type="SMART" id="SM00293">
    <property type="entry name" value="PWWP"/>
    <property type="match status" value="1"/>
</dbReference>
<feature type="region of interest" description="Disordered" evidence="1">
    <location>
        <begin position="1"/>
        <end position="102"/>
    </location>
</feature>
<name>S8DXY3_9LAMI</name>
<gene>
    <name evidence="3" type="ORF">M569_06638</name>
</gene>
<evidence type="ECO:0000259" key="2">
    <source>
        <dbReference type="PROSITE" id="PS50812"/>
    </source>
</evidence>
<dbReference type="Pfam" id="PF00855">
    <property type="entry name" value="PWWP"/>
    <property type="match status" value="1"/>
</dbReference>
<evidence type="ECO:0000256" key="1">
    <source>
        <dbReference type="SAM" id="MobiDB-lite"/>
    </source>
</evidence>
<evidence type="ECO:0000313" key="4">
    <source>
        <dbReference type="Proteomes" id="UP000015453"/>
    </source>
</evidence>
<dbReference type="InterPro" id="IPR000313">
    <property type="entry name" value="PWWP_dom"/>
</dbReference>
<dbReference type="PANTHER" id="PTHR10688">
    <property type="entry name" value="PWWP DOMAIN-CONTAINING PROTEIN"/>
    <property type="match status" value="1"/>
</dbReference>
<accession>S8DXY3</accession>
<feature type="compositionally biased region" description="Basic and acidic residues" evidence="1">
    <location>
        <begin position="14"/>
        <end position="40"/>
    </location>
</feature>
<dbReference type="CDD" id="cd05162">
    <property type="entry name" value="PWWP"/>
    <property type="match status" value="1"/>
</dbReference>
<feature type="compositionally biased region" description="Low complexity" evidence="1">
    <location>
        <begin position="1"/>
        <end position="13"/>
    </location>
</feature>
<feature type="region of interest" description="Disordered" evidence="1">
    <location>
        <begin position="576"/>
        <end position="602"/>
    </location>
</feature>
<keyword evidence="4" id="KW-1185">Reference proteome</keyword>
<feature type="region of interest" description="Disordered" evidence="1">
    <location>
        <begin position="491"/>
        <end position="516"/>
    </location>
</feature>
<dbReference type="InterPro" id="IPR052657">
    <property type="entry name" value="PDP_family_Arabidopsis"/>
</dbReference>
<dbReference type="Gene3D" id="2.30.30.140">
    <property type="match status" value="1"/>
</dbReference>
<sequence length="759" mass="84370">MGNSENSGGSVSNGERDNAYSFDLEKDAGNSEQDELRNGDMLDSDDASMNGGIAGEESVKTSDKDTDDGDDDDHDDNDDTDDGDEDDQSINVGESVDDDGELEDLNHDFRVGDFVWGKIKRQQWWPGQICDPTDDSLFDLKHRRDENHLLVAFFGDNSSSWCLPLQLIPFFENFNDKSTASSSVAFENALQAAFDEVSRVIESRMTCNCASIENRGDLVPVFGVKGVLTLPDLVADEILTAVINFSRTVSFDSLLELAVVRGWLSSFSFLKDRFRLPVYCSYHVEGMEDKSKNGDKPSEDFSVPIEVPILGPSDEDWPSPSAKLQDSATDRIYHRRKQKSVADLLRESDNVKSSRQRNKAPPAAKQRNKDTRKSSSSVKSLKSVKKRKIESSKSENGELADIKTVKEDTVTPAESNLREESESVSTTPRERKVSKYLSYPYIIPEWKIGYTNFKLGSEASKTPKKDHLPIQEEPELEASSSQQKLVVVNTSSDKEHPFDDTIEQSKSASSGSRLDHNDVKMSFPVSDVTLSPDELLLGIKNAALDPLYLSKEGTLDEVWGFASAFRSSMYIHGSDYPKNSKGRKRKSIGTHADEKKPKKSSCEVKMEGKSSIVLSFAPRFPVPSKEEIVKVFSEYGSLNIEQTSVMKDSYSAQVVYMDEGDAKSAFKSSSDVKLRLKGCSSTKPHETPTSSAIPESSDLMADVQAIKRKFDITAAILANYHTKFSGEEKRGLKDELKHVMESVEVVSDKVRELAETYVK</sequence>
<protein>
    <recommendedName>
        <fullName evidence="2">PWWP domain-containing protein</fullName>
    </recommendedName>
</protein>
<feature type="region of interest" description="Disordered" evidence="1">
    <location>
        <begin position="310"/>
        <end position="431"/>
    </location>
</feature>
<reference evidence="3 4" key="1">
    <citation type="journal article" date="2013" name="BMC Genomics">
        <title>The miniature genome of a carnivorous plant Genlisea aurea contains a low number of genes and short non-coding sequences.</title>
        <authorList>
            <person name="Leushkin E.V."/>
            <person name="Sutormin R.A."/>
            <person name="Nabieva E.R."/>
            <person name="Penin A.A."/>
            <person name="Kondrashov A.S."/>
            <person name="Logacheva M.D."/>
        </authorList>
    </citation>
    <scope>NUCLEOTIDE SEQUENCE [LARGE SCALE GENOMIC DNA]</scope>
</reference>
<dbReference type="Proteomes" id="UP000015453">
    <property type="component" value="Unassembled WGS sequence"/>
</dbReference>
<dbReference type="OrthoDB" id="62853at2759"/>
<organism evidence="3 4">
    <name type="scientific">Genlisea aurea</name>
    <dbReference type="NCBI Taxonomy" id="192259"/>
    <lineage>
        <taxon>Eukaryota</taxon>
        <taxon>Viridiplantae</taxon>
        <taxon>Streptophyta</taxon>
        <taxon>Embryophyta</taxon>
        <taxon>Tracheophyta</taxon>
        <taxon>Spermatophyta</taxon>
        <taxon>Magnoliopsida</taxon>
        <taxon>eudicotyledons</taxon>
        <taxon>Gunneridae</taxon>
        <taxon>Pentapetalae</taxon>
        <taxon>asterids</taxon>
        <taxon>lamiids</taxon>
        <taxon>Lamiales</taxon>
        <taxon>Lentibulariaceae</taxon>
        <taxon>Genlisea</taxon>
    </lineage>
</organism>
<dbReference type="AlphaFoldDB" id="S8DXY3"/>
<dbReference type="PANTHER" id="PTHR10688:SF3">
    <property type="entry name" value="PWWP DOMAIN-CONTAINING PROTEIN 6"/>
    <property type="match status" value="1"/>
</dbReference>
<feature type="compositionally biased region" description="Basic and acidic residues" evidence="1">
    <location>
        <begin position="389"/>
        <end position="409"/>
    </location>
</feature>
<feature type="domain" description="PWWP" evidence="2">
    <location>
        <begin position="111"/>
        <end position="173"/>
    </location>
</feature>
<proteinExistence type="predicted"/>
<dbReference type="SUPFAM" id="SSF63748">
    <property type="entry name" value="Tudor/PWWP/MBT"/>
    <property type="match status" value="1"/>
</dbReference>
<feature type="compositionally biased region" description="Basic and acidic residues" evidence="1">
    <location>
        <begin position="591"/>
        <end position="602"/>
    </location>
</feature>
<comment type="caution">
    <text evidence="3">The sequence shown here is derived from an EMBL/GenBank/DDBJ whole genome shotgun (WGS) entry which is preliminary data.</text>
</comment>
<dbReference type="EMBL" id="AUSU01002769">
    <property type="protein sequence ID" value="EPS68138.1"/>
    <property type="molecule type" value="Genomic_DNA"/>
</dbReference>